<dbReference type="InterPro" id="IPR045242">
    <property type="entry name" value="Syntaxin"/>
</dbReference>
<dbReference type="Pfam" id="PF05739">
    <property type="entry name" value="SNARE"/>
    <property type="match status" value="1"/>
</dbReference>
<keyword evidence="3" id="KW-1133">Transmembrane helix</keyword>
<sequence length="286" mass="33233">MSFYELSTTVDILDSEEVSDCVLLNLSTPDSSARQYDDLVNSLTHRTSTISGNVSATQRLITTLGTTRETINTRDSIINQVKVTRELVKWVNTDLKKLGSFNWSDETTRKQRKTEYQKLLKDFQYVLKQFQSVQRTSVNKTKDYVDSVKNQDIRNDERHNICSEDQEDEQPLLNTSEERYQTQILSNELDWHESLVQEREAEIREIERGITELNEIFRDVGNIVHSQQSLLDNIESNVTFMSMNISHANDELSKANNYSRKKRDCFSCMMMVGFLVFFLLLLLSIT</sequence>
<feature type="transmembrane region" description="Helical" evidence="3">
    <location>
        <begin position="265"/>
        <end position="285"/>
    </location>
</feature>
<evidence type="ECO:0000256" key="2">
    <source>
        <dbReference type="RuleBase" id="RU003858"/>
    </source>
</evidence>
<evidence type="ECO:0000313" key="5">
    <source>
        <dbReference type="EMBL" id="KAK9765566.1"/>
    </source>
</evidence>
<reference evidence="5 6" key="1">
    <citation type="submission" date="2023-04" db="EMBL/GenBank/DDBJ databases">
        <title>Genome of Basidiobolus ranarum AG-B5.</title>
        <authorList>
            <person name="Stajich J.E."/>
            <person name="Carter-House D."/>
            <person name="Gryganskyi A."/>
        </authorList>
    </citation>
    <scope>NUCLEOTIDE SEQUENCE [LARGE SCALE GENOMIC DNA]</scope>
    <source>
        <strain evidence="5 6">AG-B5</strain>
    </source>
</reference>
<gene>
    <name evidence="5" type="ORF">K7432_005987</name>
</gene>
<dbReference type="Gene3D" id="1.20.5.110">
    <property type="match status" value="1"/>
</dbReference>
<evidence type="ECO:0000259" key="4">
    <source>
        <dbReference type="PROSITE" id="PS50192"/>
    </source>
</evidence>
<evidence type="ECO:0000256" key="1">
    <source>
        <dbReference type="ARBA" id="ARBA00009063"/>
    </source>
</evidence>
<dbReference type="InterPro" id="IPR010989">
    <property type="entry name" value="SNARE"/>
</dbReference>
<feature type="domain" description="T-SNARE coiled-coil homology" evidence="4">
    <location>
        <begin position="193"/>
        <end position="255"/>
    </location>
</feature>
<dbReference type="EMBL" id="JASJQH010000251">
    <property type="protein sequence ID" value="KAK9765566.1"/>
    <property type="molecule type" value="Genomic_DNA"/>
</dbReference>
<dbReference type="InterPro" id="IPR000727">
    <property type="entry name" value="T_SNARE_dom"/>
</dbReference>
<dbReference type="CDD" id="cd15840">
    <property type="entry name" value="SNARE_Qa"/>
    <property type="match status" value="1"/>
</dbReference>
<proteinExistence type="inferred from homology"/>
<dbReference type="SMART" id="SM00397">
    <property type="entry name" value="t_SNARE"/>
    <property type="match status" value="1"/>
</dbReference>
<name>A0ABR2WVS8_9FUNG</name>
<dbReference type="PANTHER" id="PTHR19957">
    <property type="entry name" value="SYNTAXIN"/>
    <property type="match status" value="1"/>
</dbReference>
<dbReference type="Pfam" id="PF14523">
    <property type="entry name" value="Syntaxin_2"/>
    <property type="match status" value="1"/>
</dbReference>
<dbReference type="InterPro" id="IPR006012">
    <property type="entry name" value="Syntaxin/epimorphin_CS"/>
</dbReference>
<accession>A0ABR2WVS8</accession>
<evidence type="ECO:0000313" key="6">
    <source>
        <dbReference type="Proteomes" id="UP001479436"/>
    </source>
</evidence>
<protein>
    <recommendedName>
        <fullName evidence="4">t-SNARE coiled-coil homology domain-containing protein</fullName>
    </recommendedName>
</protein>
<organism evidence="5 6">
    <name type="scientific">Basidiobolus ranarum</name>
    <dbReference type="NCBI Taxonomy" id="34480"/>
    <lineage>
        <taxon>Eukaryota</taxon>
        <taxon>Fungi</taxon>
        <taxon>Fungi incertae sedis</taxon>
        <taxon>Zoopagomycota</taxon>
        <taxon>Entomophthoromycotina</taxon>
        <taxon>Basidiobolomycetes</taxon>
        <taxon>Basidiobolales</taxon>
        <taxon>Basidiobolaceae</taxon>
        <taxon>Basidiobolus</taxon>
    </lineage>
</organism>
<dbReference type="SUPFAM" id="SSF47661">
    <property type="entry name" value="t-snare proteins"/>
    <property type="match status" value="1"/>
</dbReference>
<dbReference type="Proteomes" id="UP001479436">
    <property type="component" value="Unassembled WGS sequence"/>
</dbReference>
<keyword evidence="3" id="KW-0812">Transmembrane</keyword>
<dbReference type="Gene3D" id="1.20.58.70">
    <property type="match status" value="1"/>
</dbReference>
<keyword evidence="6" id="KW-1185">Reference proteome</keyword>
<dbReference type="PROSITE" id="PS00914">
    <property type="entry name" value="SYNTAXIN"/>
    <property type="match status" value="1"/>
</dbReference>
<comment type="caution">
    <text evidence="5">The sequence shown here is derived from an EMBL/GenBank/DDBJ whole genome shotgun (WGS) entry which is preliminary data.</text>
</comment>
<keyword evidence="3" id="KW-0472">Membrane</keyword>
<dbReference type="PROSITE" id="PS50192">
    <property type="entry name" value="T_SNARE"/>
    <property type="match status" value="1"/>
</dbReference>
<evidence type="ECO:0000256" key="3">
    <source>
        <dbReference type="SAM" id="Phobius"/>
    </source>
</evidence>
<dbReference type="PANTHER" id="PTHR19957:SF38">
    <property type="entry name" value="LD27581P"/>
    <property type="match status" value="1"/>
</dbReference>
<comment type="similarity">
    <text evidence="1 2">Belongs to the syntaxin family.</text>
</comment>
<dbReference type="SMART" id="SM00503">
    <property type="entry name" value="SynN"/>
    <property type="match status" value="1"/>
</dbReference>
<dbReference type="InterPro" id="IPR006011">
    <property type="entry name" value="Syntaxin_N"/>
</dbReference>